<sequence>MEALTGELDTTPCENLVCVSLRFKVQIPKSWSKKKRLERENTFCDNSSDIDNYIKAILDALNGVYFKDDKQVVEVFAS</sequence>
<reference evidence="1" key="1">
    <citation type="submission" date="2018-05" db="EMBL/GenBank/DDBJ databases">
        <authorList>
            <person name="Lanie J.A."/>
            <person name="Ng W.-L."/>
            <person name="Kazmierczak K.M."/>
            <person name="Andrzejewski T.M."/>
            <person name="Davidsen T.M."/>
            <person name="Wayne K.J."/>
            <person name="Tettelin H."/>
            <person name="Glass J.I."/>
            <person name="Rusch D."/>
            <person name="Podicherti R."/>
            <person name="Tsui H.-C.T."/>
            <person name="Winkler M.E."/>
        </authorList>
    </citation>
    <scope>NUCLEOTIDE SEQUENCE</scope>
</reference>
<feature type="non-terminal residue" evidence="1">
    <location>
        <position position="78"/>
    </location>
</feature>
<dbReference type="EMBL" id="UINC01029498">
    <property type="protein sequence ID" value="SVB12320.1"/>
    <property type="molecule type" value="Genomic_DNA"/>
</dbReference>
<organism evidence="1">
    <name type="scientific">marine metagenome</name>
    <dbReference type="NCBI Taxonomy" id="408172"/>
    <lineage>
        <taxon>unclassified sequences</taxon>
        <taxon>metagenomes</taxon>
        <taxon>ecological metagenomes</taxon>
    </lineage>
</organism>
<dbReference type="InterPro" id="IPR036614">
    <property type="entry name" value="RusA-like_sf"/>
</dbReference>
<dbReference type="GO" id="GO:0006310">
    <property type="term" value="P:DNA recombination"/>
    <property type="evidence" value="ECO:0007669"/>
    <property type="project" value="InterPro"/>
</dbReference>
<gene>
    <name evidence="1" type="ORF">METZ01_LOCUS165174</name>
</gene>
<dbReference type="GO" id="GO:0000287">
    <property type="term" value="F:magnesium ion binding"/>
    <property type="evidence" value="ECO:0007669"/>
    <property type="project" value="InterPro"/>
</dbReference>
<evidence type="ECO:0000313" key="1">
    <source>
        <dbReference type="EMBL" id="SVB12320.1"/>
    </source>
</evidence>
<dbReference type="AlphaFoldDB" id="A0A382BEN0"/>
<accession>A0A382BEN0</accession>
<proteinExistence type="predicted"/>
<dbReference type="GO" id="GO:0006281">
    <property type="term" value="P:DNA repair"/>
    <property type="evidence" value="ECO:0007669"/>
    <property type="project" value="InterPro"/>
</dbReference>
<dbReference type="InterPro" id="IPR008822">
    <property type="entry name" value="Endonuclease_RusA-like"/>
</dbReference>
<protein>
    <submittedName>
        <fullName evidence="1">Uncharacterized protein</fullName>
    </submittedName>
</protein>
<dbReference type="Pfam" id="PF05866">
    <property type="entry name" value="RusA"/>
    <property type="match status" value="1"/>
</dbReference>
<dbReference type="Gene3D" id="3.30.1330.70">
    <property type="entry name" value="Holliday junction resolvase RusA"/>
    <property type="match status" value="1"/>
</dbReference>
<name>A0A382BEN0_9ZZZZ</name>
<dbReference type="SUPFAM" id="SSF103084">
    <property type="entry name" value="Holliday junction resolvase RusA"/>
    <property type="match status" value="1"/>
</dbReference>